<gene>
    <name evidence="15" type="ORF">CF168_18190</name>
</gene>
<dbReference type="Gene3D" id="2.40.170.20">
    <property type="entry name" value="TonB-dependent receptor, beta-barrel domain"/>
    <property type="match status" value="1"/>
</dbReference>
<dbReference type="KEGG" id="sbj:CF168_18190"/>
<keyword evidence="16" id="KW-1185">Reference proteome</keyword>
<evidence type="ECO:0000256" key="6">
    <source>
        <dbReference type="ARBA" id="ARBA00023077"/>
    </source>
</evidence>
<dbReference type="InterPro" id="IPR036942">
    <property type="entry name" value="Beta-barrel_TonB_sf"/>
</dbReference>
<dbReference type="PANTHER" id="PTHR32552">
    <property type="entry name" value="FERRICHROME IRON RECEPTOR-RELATED"/>
    <property type="match status" value="1"/>
</dbReference>
<dbReference type="Pfam" id="PF07715">
    <property type="entry name" value="Plug"/>
    <property type="match status" value="1"/>
</dbReference>
<evidence type="ECO:0000256" key="9">
    <source>
        <dbReference type="ARBA" id="ARBA00023237"/>
    </source>
</evidence>
<evidence type="ECO:0000313" key="15">
    <source>
        <dbReference type="EMBL" id="ASK70639.1"/>
    </source>
</evidence>
<dbReference type="CDD" id="cd01347">
    <property type="entry name" value="ligand_gated_channel"/>
    <property type="match status" value="1"/>
</dbReference>
<protein>
    <submittedName>
        <fullName evidence="15">TonB-dependent siderophore receptor</fullName>
    </submittedName>
</protein>
<evidence type="ECO:0000259" key="13">
    <source>
        <dbReference type="Pfam" id="PF00593"/>
    </source>
</evidence>
<dbReference type="GO" id="GO:0015891">
    <property type="term" value="P:siderophore transport"/>
    <property type="evidence" value="ECO:0007669"/>
    <property type="project" value="InterPro"/>
</dbReference>
<keyword evidence="8 15" id="KW-0675">Receptor</keyword>
<sequence>MSTRGIFRVSLIQIAILSVLTQTVYAEESTPNIEHLEVKGIRQPFRGDVPLKAQPQAVESLSMEQISDAGISTLMDALDLSSSVNRQNNFGGMWDSFAVRGFVGDENVPSGYLVNGYDAGRGFGGTRDTANVESIEIMKGPGSALYGRAEPGGTINIITKKPKFFQEGYLQASAGRWDNYRLEGDYTNAITDDLAFRVNGAIEDKGSFRNPVDSEKRILTPSLLWVASDTTRLSYELEYANQKVPFDRGIVAIDGDIKAIPIDRYLGEASDGATQIDLLAHQFTLEHDFGNWSLLSGISYRDTGLEGYSSDPELVKSRQMLNIDGETLSRQHNYRNFTSTDLSGRIELSGKVETGDISHHLLIGADGYHFHFDKYWERFRPAAGDTTYSINVYNPVYGQIAPEGALLYNQVETQDNYGIYLQDQLDLSEKWKLTLGGRFDSFEQSIENHKNQTESNQTQNVFSPRAGIVYEWQPWLSLYGSYSEGFRPNTGSDYRGVAFEPEESKSYELGTKFELENLTGSIALFRAEKSNVLTADPVNSAFSAALGKADSQGVELDLAAYLTANTQLLLSYAYTDAKTANDILNADWGVSIPEGSRLINIPKHNGHLTLKHDTSLFGSDASAGATVLYVGDRLGETIDPNYILPAYTLVNLFSTYALNQDVSLQFNITNLFDEVYYQSSYSSMWTMPGEPRSYKVSVRYNF</sequence>
<dbReference type="PROSITE" id="PS52016">
    <property type="entry name" value="TONB_DEPENDENT_REC_3"/>
    <property type="match status" value="1"/>
</dbReference>
<feature type="chain" id="PRO_5012035980" evidence="12">
    <location>
        <begin position="27"/>
        <end position="702"/>
    </location>
</feature>
<evidence type="ECO:0000313" key="16">
    <source>
        <dbReference type="Proteomes" id="UP000198367"/>
    </source>
</evidence>
<evidence type="ECO:0000256" key="12">
    <source>
        <dbReference type="SAM" id="SignalP"/>
    </source>
</evidence>
<evidence type="ECO:0000259" key="14">
    <source>
        <dbReference type="Pfam" id="PF07715"/>
    </source>
</evidence>
<feature type="domain" description="TonB-dependent receptor plug" evidence="14">
    <location>
        <begin position="51"/>
        <end position="154"/>
    </location>
</feature>
<proteinExistence type="inferred from homology"/>
<keyword evidence="6 11" id="KW-0798">TonB box</keyword>
<dbReference type="Proteomes" id="UP000198367">
    <property type="component" value="Chromosome"/>
</dbReference>
<dbReference type="GO" id="GO:0009279">
    <property type="term" value="C:cell outer membrane"/>
    <property type="evidence" value="ECO:0007669"/>
    <property type="project" value="UniProtKB-SubCell"/>
</dbReference>
<evidence type="ECO:0000256" key="4">
    <source>
        <dbReference type="ARBA" id="ARBA00022452"/>
    </source>
</evidence>
<comment type="subcellular location">
    <subcellularLocation>
        <location evidence="1 10">Cell outer membrane</location>
        <topology evidence="1 10">Multi-pass membrane protein</topology>
    </subcellularLocation>
</comment>
<evidence type="ECO:0000256" key="3">
    <source>
        <dbReference type="ARBA" id="ARBA00022448"/>
    </source>
</evidence>
<evidence type="ECO:0000256" key="8">
    <source>
        <dbReference type="ARBA" id="ARBA00023170"/>
    </source>
</evidence>
<dbReference type="EMBL" id="CP022358">
    <property type="protein sequence ID" value="ASK70639.1"/>
    <property type="molecule type" value="Genomic_DNA"/>
</dbReference>
<dbReference type="InterPro" id="IPR010105">
    <property type="entry name" value="TonB_sidphr_rcpt"/>
</dbReference>
<dbReference type="SUPFAM" id="SSF56935">
    <property type="entry name" value="Porins"/>
    <property type="match status" value="1"/>
</dbReference>
<evidence type="ECO:0000256" key="2">
    <source>
        <dbReference type="ARBA" id="ARBA00009810"/>
    </source>
</evidence>
<keyword evidence="7 10" id="KW-0472">Membrane</keyword>
<name>A0A220UR59_9GAMM</name>
<dbReference type="Gene3D" id="2.170.130.10">
    <property type="entry name" value="TonB-dependent receptor, plug domain"/>
    <property type="match status" value="1"/>
</dbReference>
<evidence type="ECO:0000256" key="5">
    <source>
        <dbReference type="ARBA" id="ARBA00022692"/>
    </source>
</evidence>
<comment type="similarity">
    <text evidence="2 10 11">Belongs to the TonB-dependent receptor family.</text>
</comment>
<evidence type="ECO:0000256" key="11">
    <source>
        <dbReference type="RuleBase" id="RU003357"/>
    </source>
</evidence>
<evidence type="ECO:0000256" key="10">
    <source>
        <dbReference type="PROSITE-ProRule" id="PRU01360"/>
    </source>
</evidence>
<dbReference type="InterPro" id="IPR037066">
    <property type="entry name" value="Plug_dom_sf"/>
</dbReference>
<evidence type="ECO:0000256" key="7">
    <source>
        <dbReference type="ARBA" id="ARBA00023136"/>
    </source>
</evidence>
<dbReference type="PANTHER" id="PTHR32552:SF90">
    <property type="entry name" value="METAL-PSEUDOPALINE RECEPTOR CNTO"/>
    <property type="match status" value="1"/>
</dbReference>
<organism evidence="15 16">
    <name type="scientific">Shewanella bicestrii</name>
    <dbReference type="NCBI Taxonomy" id="2018305"/>
    <lineage>
        <taxon>Bacteria</taxon>
        <taxon>Pseudomonadati</taxon>
        <taxon>Pseudomonadota</taxon>
        <taxon>Gammaproteobacteria</taxon>
        <taxon>Alteromonadales</taxon>
        <taxon>Shewanellaceae</taxon>
        <taxon>Shewanella</taxon>
    </lineage>
</organism>
<dbReference type="FunFam" id="2.40.170.20:FF:000005">
    <property type="entry name" value="TonB-dependent siderophore receptor"/>
    <property type="match status" value="1"/>
</dbReference>
<dbReference type="RefSeq" id="WP_089068558.1">
    <property type="nucleotide sequence ID" value="NZ_CP022358.1"/>
</dbReference>
<evidence type="ECO:0000256" key="1">
    <source>
        <dbReference type="ARBA" id="ARBA00004571"/>
    </source>
</evidence>
<dbReference type="InterPro" id="IPR012910">
    <property type="entry name" value="Plug_dom"/>
</dbReference>
<reference evidence="15 16" key="1">
    <citation type="submission" date="2017-07" db="EMBL/GenBank/DDBJ databases">
        <title>Phenotypical and genomic characterization of a clinical isolate of Shewanella bicestrii sp. nov. producing an extended-spectrum beta-lactamase and a new oxacillinase variant.</title>
        <authorList>
            <person name="Jousset A.B."/>
            <person name="Bonnin R.A."/>
            <person name="Girlich D."/>
            <person name="Dabos L."/>
            <person name="Potron A."/>
            <person name="Dortet L."/>
            <person name="Glaser P."/>
            <person name="Naas T."/>
        </authorList>
    </citation>
    <scope>NUCLEOTIDE SEQUENCE [LARGE SCALE GENOMIC DNA]</scope>
    <source>
        <strain evidence="15 16">JAB-1</strain>
    </source>
</reference>
<dbReference type="NCBIfam" id="TIGR01783">
    <property type="entry name" value="TonB-siderophor"/>
    <property type="match status" value="1"/>
</dbReference>
<dbReference type="InterPro" id="IPR000531">
    <property type="entry name" value="Beta-barrel_TonB"/>
</dbReference>
<keyword evidence="5 10" id="KW-0812">Transmembrane</keyword>
<dbReference type="AlphaFoldDB" id="A0A220UR59"/>
<keyword evidence="9 10" id="KW-0998">Cell outer membrane</keyword>
<accession>A0A220UR59</accession>
<dbReference type="GO" id="GO:0015344">
    <property type="term" value="F:siderophore uptake transmembrane transporter activity"/>
    <property type="evidence" value="ECO:0007669"/>
    <property type="project" value="TreeGrafter"/>
</dbReference>
<keyword evidence="12" id="KW-0732">Signal</keyword>
<dbReference type="Pfam" id="PF00593">
    <property type="entry name" value="TonB_dep_Rec_b-barrel"/>
    <property type="match status" value="1"/>
</dbReference>
<dbReference type="GO" id="GO:0038023">
    <property type="term" value="F:signaling receptor activity"/>
    <property type="evidence" value="ECO:0007669"/>
    <property type="project" value="InterPro"/>
</dbReference>
<dbReference type="InterPro" id="IPR039426">
    <property type="entry name" value="TonB-dep_rcpt-like"/>
</dbReference>
<feature type="signal peptide" evidence="12">
    <location>
        <begin position="1"/>
        <end position="26"/>
    </location>
</feature>
<feature type="domain" description="TonB-dependent receptor-like beta-barrel" evidence="13">
    <location>
        <begin position="227"/>
        <end position="671"/>
    </location>
</feature>
<keyword evidence="4 10" id="KW-1134">Transmembrane beta strand</keyword>
<keyword evidence="3 10" id="KW-0813">Transport</keyword>